<evidence type="ECO:0000313" key="2">
    <source>
        <dbReference type="EMBL" id="QHT59345.1"/>
    </source>
</evidence>
<dbReference type="Proteomes" id="UP000476064">
    <property type="component" value="Chromosome"/>
</dbReference>
<protein>
    <recommendedName>
        <fullName evidence="4">Replication protein</fullName>
    </recommendedName>
</protein>
<keyword evidence="3" id="KW-1185">Reference proteome</keyword>
<reference evidence="2 3" key="1">
    <citation type="submission" date="2020-01" db="EMBL/GenBank/DDBJ databases">
        <title>Paenibacillus sp. nov., isolated from tomato rhizosphere.</title>
        <authorList>
            <person name="Weon H.-Y."/>
            <person name="Lee S.A."/>
        </authorList>
    </citation>
    <scope>NUCLEOTIDE SEQUENCE [LARGE SCALE GENOMIC DNA]</scope>
    <source>
        <strain evidence="2 3">12200R-189</strain>
    </source>
</reference>
<dbReference type="AlphaFoldDB" id="A0A6C0G3L0"/>
<feature type="compositionally biased region" description="Polar residues" evidence="1">
    <location>
        <begin position="140"/>
        <end position="162"/>
    </location>
</feature>
<feature type="region of interest" description="Disordered" evidence="1">
    <location>
        <begin position="124"/>
        <end position="180"/>
    </location>
</feature>
<evidence type="ECO:0000256" key="1">
    <source>
        <dbReference type="SAM" id="MobiDB-lite"/>
    </source>
</evidence>
<dbReference type="KEGG" id="plyc:GXP70_04750"/>
<accession>A0A6C0G3L0</accession>
<sequence>MNSITNKLLLDEHPLLILPALAVLIGLNESIVLQQMHYWLQKSMHKRDNRMWVYNTYEEWQKQFSFWSISTIRRIIGNLEKAGIVITGNYNQLKIDNTKWYSIDYDQLNRRLIRSSVQNEQSEHSLWTDERLSMGMPLPETSSDNTTDIKNKNTLYSSPSSKDNQRLRQPQKKQAPAGVTSPTSALTAYISSIGSKREYALTQRAIQLLETNPTTKTVFDALISTKGWKHYATKTQRDSMLKILSTYMNVFGTFPTDDELIWLDDMRSSDTIYKPKTICSAIYLAESDDHEILNPDFHSYVIEAHKRLMSYIPADKISKSKKTALQDHSSPSDFATTTGLFE</sequence>
<dbReference type="RefSeq" id="WP_162355411.1">
    <property type="nucleotide sequence ID" value="NZ_CP048209.1"/>
</dbReference>
<evidence type="ECO:0008006" key="4">
    <source>
        <dbReference type="Google" id="ProtNLM"/>
    </source>
</evidence>
<dbReference type="EMBL" id="CP048209">
    <property type="protein sequence ID" value="QHT59345.1"/>
    <property type="molecule type" value="Genomic_DNA"/>
</dbReference>
<evidence type="ECO:0000313" key="3">
    <source>
        <dbReference type="Proteomes" id="UP000476064"/>
    </source>
</evidence>
<feature type="compositionally biased region" description="Polar residues" evidence="1">
    <location>
        <begin position="326"/>
        <end position="342"/>
    </location>
</feature>
<organism evidence="2 3">
    <name type="scientific">Paenibacillus lycopersici</name>
    <dbReference type="NCBI Taxonomy" id="2704462"/>
    <lineage>
        <taxon>Bacteria</taxon>
        <taxon>Bacillati</taxon>
        <taxon>Bacillota</taxon>
        <taxon>Bacilli</taxon>
        <taxon>Bacillales</taxon>
        <taxon>Paenibacillaceae</taxon>
        <taxon>Paenibacillus</taxon>
    </lineage>
</organism>
<feature type="region of interest" description="Disordered" evidence="1">
    <location>
        <begin position="322"/>
        <end position="342"/>
    </location>
</feature>
<proteinExistence type="predicted"/>
<name>A0A6C0G3L0_9BACL</name>
<gene>
    <name evidence="2" type="ORF">GXP70_04750</name>
</gene>